<feature type="domain" description="Putative Flp pilus-assembly TadG-like N-terminal" evidence="2">
    <location>
        <begin position="17"/>
        <end position="60"/>
    </location>
</feature>
<keyword evidence="1" id="KW-0812">Transmembrane</keyword>
<keyword evidence="1" id="KW-1133">Transmembrane helix</keyword>
<dbReference type="EMBL" id="JANIGO010000002">
    <property type="protein sequence ID" value="MCQ8896451.1"/>
    <property type="molecule type" value="Genomic_DNA"/>
</dbReference>
<proteinExistence type="predicted"/>
<dbReference type="RefSeq" id="WP_256764227.1">
    <property type="nucleotide sequence ID" value="NZ_JANIGO010000002.1"/>
</dbReference>
<feature type="transmembrane region" description="Helical" evidence="1">
    <location>
        <begin position="15"/>
        <end position="41"/>
    </location>
</feature>
<name>A0ABT1WHD5_9BURK</name>
<dbReference type="InterPro" id="IPR028087">
    <property type="entry name" value="Tad_N"/>
</dbReference>
<protein>
    <recommendedName>
        <fullName evidence="2">Putative Flp pilus-assembly TadG-like N-terminal domain-containing protein</fullName>
    </recommendedName>
</protein>
<evidence type="ECO:0000259" key="2">
    <source>
        <dbReference type="Pfam" id="PF13400"/>
    </source>
</evidence>
<sequence length="544" mass="56241">MAPDRYCVDHRQAGIYTILTALVLTMSLGALGVLAVGYNVWEKNQLQGIADLTALTAARQMADGPAFPDANTVATENGAKPTDVLTIECIVNNAVTGNCENSITARVTLKRTTSSILPFFVGQTLQVVAEATASPTVVGAVGSNLLNLNTQQSALLNGLLTALGGGNINLSVAQWGALLGSDIAVNLLDLQAKLGLATLNDLLNLQLSAFSILNEGLSVGNGSAADKTQAQGILNLLSGPLNAVNMKVGDLLAVDLSGRTNTPLNVNLGELAQVALLRSVKGVNYTLPITSGVLNLDVGVRILESPQVFMGRKLPNKNPIAEARTAQVALDVRIRQPLNINIGLVSVSALDMRTQLRVAGGVAEVNDLQCRYPRAENSLRMTILPSALDLCVGSAASNLYTTTSALTCGAPAQILSVTLLGIVTTGVNLGASASLRPNNTEADFDGVPPFTRTVNLSGGQSLGNLLGNLNVNPQIVAPVVGPLLTATVNGLLVVLQPALKAALSPVLATVGGILDTLLQVLGIGVNQVTVNVNSMDCQSVILSR</sequence>
<gene>
    <name evidence="3" type="ORF">NQT62_08405</name>
</gene>
<dbReference type="Pfam" id="PF13400">
    <property type="entry name" value="Tad"/>
    <property type="match status" value="1"/>
</dbReference>
<comment type="caution">
    <text evidence="3">The sequence shown here is derived from an EMBL/GenBank/DDBJ whole genome shotgun (WGS) entry which is preliminary data.</text>
</comment>
<reference evidence="3 4" key="1">
    <citation type="submission" date="2022-07" db="EMBL/GenBank/DDBJ databases">
        <authorList>
            <person name="Xamxidin M."/>
            <person name="Wu M."/>
        </authorList>
    </citation>
    <scope>NUCLEOTIDE SEQUENCE [LARGE SCALE GENOMIC DNA]</scope>
    <source>
        <strain evidence="3 4">NBRC 111650</strain>
    </source>
</reference>
<dbReference type="Proteomes" id="UP001204142">
    <property type="component" value="Unassembled WGS sequence"/>
</dbReference>
<evidence type="ECO:0000313" key="4">
    <source>
        <dbReference type="Proteomes" id="UP001204142"/>
    </source>
</evidence>
<organism evidence="3 4">
    <name type="scientific">Limnobacter humi</name>
    <dbReference type="NCBI Taxonomy" id="1778671"/>
    <lineage>
        <taxon>Bacteria</taxon>
        <taxon>Pseudomonadati</taxon>
        <taxon>Pseudomonadota</taxon>
        <taxon>Betaproteobacteria</taxon>
        <taxon>Burkholderiales</taxon>
        <taxon>Burkholderiaceae</taxon>
        <taxon>Limnobacter</taxon>
    </lineage>
</organism>
<keyword evidence="1" id="KW-0472">Membrane</keyword>
<evidence type="ECO:0000256" key="1">
    <source>
        <dbReference type="SAM" id="Phobius"/>
    </source>
</evidence>
<evidence type="ECO:0000313" key="3">
    <source>
        <dbReference type="EMBL" id="MCQ8896451.1"/>
    </source>
</evidence>
<keyword evidence="4" id="KW-1185">Reference proteome</keyword>
<accession>A0ABT1WHD5</accession>